<protein>
    <submittedName>
        <fullName evidence="2">Uncharacterized protein</fullName>
    </submittedName>
</protein>
<accession>A0ABY8ERP3</accession>
<evidence type="ECO:0000313" key="3">
    <source>
        <dbReference type="Proteomes" id="UP000818624"/>
    </source>
</evidence>
<sequence>MAPRPERGSVSRSNSSCTPPELRSGTPSQNDDESVGTTVASPALLGVGDAAHELGALPLTHTGDDWNFLVHDLGALFGEHAHELPSAKEIHALPSAADHVPWAHSDLRLPPAPLALPVLPEAPKRTARAVSAERPAKQTRVRAQTPRFPTYTPPALLSMDPRPMTPSTGTTSATGAMQTWLLERRALLQKARDDVTKDAARLDADQAAMETLRTRLAERIDTLRRTHGALGDEPPSWDMAALLEQDILCL</sequence>
<reference evidence="2 3" key="1">
    <citation type="journal article" date="2020" name="Elife">
        <title>Loss of centromere function drives karyotype evolution in closely related Malassezia species.</title>
        <authorList>
            <person name="Sankaranarayanan S.R."/>
            <person name="Ianiri G."/>
            <person name="Coelho M.A."/>
            <person name="Reza M.H."/>
            <person name="Thimmappa B.C."/>
            <person name="Ganguly P."/>
            <person name="Vadnala R.N."/>
            <person name="Sun S."/>
            <person name="Siddharthan R."/>
            <person name="Tellgren-Roth C."/>
            <person name="Dawson T.L."/>
            <person name="Heitman J."/>
            <person name="Sanyal K."/>
        </authorList>
    </citation>
    <scope>NUCLEOTIDE SEQUENCE [LARGE SCALE GENOMIC DNA]</scope>
    <source>
        <strain evidence="2">CBS14141</strain>
    </source>
</reference>
<keyword evidence="3" id="KW-1185">Reference proteome</keyword>
<dbReference type="Proteomes" id="UP000818624">
    <property type="component" value="Chromosome 2"/>
</dbReference>
<evidence type="ECO:0000313" key="2">
    <source>
        <dbReference type="EMBL" id="WFD47415.1"/>
    </source>
</evidence>
<dbReference type="EMBL" id="CP046235">
    <property type="protein sequence ID" value="WFD47415.1"/>
    <property type="molecule type" value="Genomic_DNA"/>
</dbReference>
<feature type="region of interest" description="Disordered" evidence="1">
    <location>
        <begin position="1"/>
        <end position="36"/>
    </location>
</feature>
<name>A0ABY8ERP3_MALFU</name>
<feature type="compositionally biased region" description="Polar residues" evidence="1">
    <location>
        <begin position="25"/>
        <end position="36"/>
    </location>
</feature>
<organism evidence="2 3">
    <name type="scientific">Malassezia furfur</name>
    <name type="common">Pityriasis versicolor infection agent</name>
    <name type="synonym">Pityrosporum furfur</name>
    <dbReference type="NCBI Taxonomy" id="55194"/>
    <lineage>
        <taxon>Eukaryota</taxon>
        <taxon>Fungi</taxon>
        <taxon>Dikarya</taxon>
        <taxon>Basidiomycota</taxon>
        <taxon>Ustilaginomycotina</taxon>
        <taxon>Malasseziomycetes</taxon>
        <taxon>Malasseziales</taxon>
        <taxon>Malasseziaceae</taxon>
        <taxon>Malassezia</taxon>
    </lineage>
</organism>
<feature type="region of interest" description="Disordered" evidence="1">
    <location>
        <begin position="128"/>
        <end position="173"/>
    </location>
</feature>
<proteinExistence type="predicted"/>
<evidence type="ECO:0000256" key="1">
    <source>
        <dbReference type="SAM" id="MobiDB-lite"/>
    </source>
</evidence>
<gene>
    <name evidence="2" type="ORF">GLX27_002066</name>
</gene>